<dbReference type="InterPro" id="IPR025158">
    <property type="entry name" value="Mg_chelat-rel_C"/>
</dbReference>
<dbReference type="InterPro" id="IPR004482">
    <property type="entry name" value="Mg_chelat-rel"/>
</dbReference>
<dbReference type="InterPro" id="IPR045006">
    <property type="entry name" value="CHLI-like"/>
</dbReference>
<dbReference type="Proteomes" id="UP000824145">
    <property type="component" value="Unassembled WGS sequence"/>
</dbReference>
<reference evidence="5" key="1">
    <citation type="submission" date="2020-10" db="EMBL/GenBank/DDBJ databases">
        <authorList>
            <person name="Gilroy R."/>
        </authorList>
    </citation>
    <scope>NUCLEOTIDE SEQUENCE</scope>
    <source>
        <strain evidence="5">9366</strain>
    </source>
</reference>
<proteinExistence type="inferred from homology"/>
<dbReference type="InterPro" id="IPR003593">
    <property type="entry name" value="AAA+_ATPase"/>
</dbReference>
<dbReference type="SMART" id="SM00382">
    <property type="entry name" value="AAA"/>
    <property type="match status" value="1"/>
</dbReference>
<keyword evidence="2" id="KW-0547">Nucleotide-binding</keyword>
<comment type="similarity">
    <text evidence="1">Belongs to the Mg-chelatase subunits D/I family. ComM subfamily.</text>
</comment>
<dbReference type="SUPFAM" id="SSF52540">
    <property type="entry name" value="P-loop containing nucleoside triphosphate hydrolases"/>
    <property type="match status" value="1"/>
</dbReference>
<evidence type="ECO:0000256" key="3">
    <source>
        <dbReference type="ARBA" id="ARBA00022840"/>
    </source>
</evidence>
<dbReference type="Pfam" id="PF13541">
    <property type="entry name" value="ChlI"/>
    <property type="match status" value="1"/>
</dbReference>
<dbReference type="Pfam" id="PF01078">
    <property type="entry name" value="Mg_chelatase"/>
    <property type="match status" value="1"/>
</dbReference>
<evidence type="ECO:0000256" key="2">
    <source>
        <dbReference type="ARBA" id="ARBA00022741"/>
    </source>
</evidence>
<protein>
    <submittedName>
        <fullName evidence="5">YifB family Mg chelatase-like AAA ATPase</fullName>
    </submittedName>
</protein>
<dbReference type="PRINTS" id="PR01657">
    <property type="entry name" value="MCMFAMILY"/>
</dbReference>
<dbReference type="InterPro" id="IPR000523">
    <property type="entry name" value="Mg_chelatse_chII-like_cat_dom"/>
</dbReference>
<dbReference type="Gene3D" id="3.30.230.10">
    <property type="match status" value="1"/>
</dbReference>
<organism evidence="5 6">
    <name type="scientific">Candidatus Caccalectryoclostridium excrementigallinarum</name>
    <dbReference type="NCBI Taxonomy" id="2840710"/>
    <lineage>
        <taxon>Bacteria</taxon>
        <taxon>Bacillati</taxon>
        <taxon>Bacillota</taxon>
        <taxon>Clostridia</taxon>
        <taxon>Christensenellales</taxon>
        <taxon>Christensenellaceae</taxon>
        <taxon>Christensenellaceae incertae sedis</taxon>
        <taxon>Candidatus Caccalectryoclostridium</taxon>
    </lineage>
</organism>
<evidence type="ECO:0000259" key="4">
    <source>
        <dbReference type="SMART" id="SM00382"/>
    </source>
</evidence>
<dbReference type="EMBL" id="DVNJ01000031">
    <property type="protein sequence ID" value="HIU63224.1"/>
    <property type="molecule type" value="Genomic_DNA"/>
</dbReference>
<comment type="caution">
    <text evidence="5">The sequence shown here is derived from an EMBL/GenBank/DDBJ whole genome shotgun (WGS) entry which is preliminary data.</text>
</comment>
<gene>
    <name evidence="5" type="ORF">IAB07_05615</name>
</gene>
<dbReference type="SUPFAM" id="SSF54211">
    <property type="entry name" value="Ribosomal protein S5 domain 2-like"/>
    <property type="match status" value="1"/>
</dbReference>
<feature type="domain" description="AAA+ ATPase" evidence="4">
    <location>
        <begin position="213"/>
        <end position="396"/>
    </location>
</feature>
<sequence>MLAKINSYTLEGLSGLAVDIETDLNAGLPGYETVGLPDTAVKESRERVRAAIKNSGFKYPTKRITVNLAPADCKKEGALFDLPIAVGILAASEQLPEARYKDLTLLGELSLDGSVRPVNGIMPIIIAAMQEGKTKFLLPEGNAKEASYVAGAEVYTVSSLRQACDFLCNREKHLPLRTKSFVPEEEINKYSVDFADVKGQFFARRAIEIAVAGGHNILMVGPPGSGKTLMAKCVPTIMPDMTFEEAIEVTKIHSVAGVLDPNKGIVSARPFRAPHHTATIPALTGGGTYARPGEVSLAHNGVLFLDEAPEYNRRTLEALRQPLEDGVVTVARARITAEYPARFMLVAGMNPCPCGNYGSATRECRCTPAEIRRYIGKLSGPLLDRIDLHVEVDGISYDELQSKEPAESSAAIKARVEAARAIQRERYAGKNTFVNARMDNADMRKYCRLTRECDDILRAAYEKLNLTARAGTRILKVARTIADLAGGGEIKAEHLTEAVQYRSLDRKYWD</sequence>
<reference evidence="5" key="2">
    <citation type="journal article" date="2021" name="PeerJ">
        <title>Extensive microbial diversity within the chicken gut microbiome revealed by metagenomics and culture.</title>
        <authorList>
            <person name="Gilroy R."/>
            <person name="Ravi A."/>
            <person name="Getino M."/>
            <person name="Pursley I."/>
            <person name="Horton D.L."/>
            <person name="Alikhan N.F."/>
            <person name="Baker D."/>
            <person name="Gharbi K."/>
            <person name="Hall N."/>
            <person name="Watson M."/>
            <person name="Adriaenssens E.M."/>
            <person name="Foster-Nyarko E."/>
            <person name="Jarju S."/>
            <person name="Secka A."/>
            <person name="Antonio M."/>
            <person name="Oren A."/>
            <person name="Chaudhuri R.R."/>
            <person name="La Ragione R."/>
            <person name="Hildebrand F."/>
            <person name="Pallen M.J."/>
        </authorList>
    </citation>
    <scope>NUCLEOTIDE SEQUENCE</scope>
    <source>
        <strain evidence="5">9366</strain>
    </source>
</reference>
<keyword evidence="3" id="KW-0067">ATP-binding</keyword>
<dbReference type="InterPro" id="IPR001208">
    <property type="entry name" value="MCM_dom"/>
</dbReference>
<dbReference type="Gene3D" id="3.40.50.300">
    <property type="entry name" value="P-loop containing nucleotide triphosphate hydrolases"/>
    <property type="match status" value="1"/>
</dbReference>
<dbReference type="GO" id="GO:0005524">
    <property type="term" value="F:ATP binding"/>
    <property type="evidence" value="ECO:0007669"/>
    <property type="project" value="UniProtKB-KW"/>
</dbReference>
<evidence type="ECO:0000313" key="6">
    <source>
        <dbReference type="Proteomes" id="UP000824145"/>
    </source>
</evidence>
<dbReference type="PANTHER" id="PTHR32039">
    <property type="entry name" value="MAGNESIUM-CHELATASE SUBUNIT CHLI"/>
    <property type="match status" value="1"/>
</dbReference>
<name>A0A9D1MNH4_9FIRM</name>
<dbReference type="AlphaFoldDB" id="A0A9D1MNH4"/>
<dbReference type="InterPro" id="IPR027417">
    <property type="entry name" value="P-loop_NTPase"/>
</dbReference>
<accession>A0A9D1MNH4</accession>
<evidence type="ECO:0000313" key="5">
    <source>
        <dbReference type="EMBL" id="HIU63224.1"/>
    </source>
</evidence>
<evidence type="ECO:0000256" key="1">
    <source>
        <dbReference type="ARBA" id="ARBA00006354"/>
    </source>
</evidence>
<dbReference type="Pfam" id="PF13335">
    <property type="entry name" value="Mg_chelatase_C"/>
    <property type="match status" value="1"/>
</dbReference>
<dbReference type="InterPro" id="IPR020568">
    <property type="entry name" value="Ribosomal_Su5_D2-typ_SF"/>
</dbReference>
<dbReference type="InterPro" id="IPR014721">
    <property type="entry name" value="Ribsml_uS5_D2-typ_fold_subgr"/>
</dbReference>
<dbReference type="GO" id="GO:0003677">
    <property type="term" value="F:DNA binding"/>
    <property type="evidence" value="ECO:0007669"/>
    <property type="project" value="InterPro"/>
</dbReference>
<dbReference type="PANTHER" id="PTHR32039:SF7">
    <property type="entry name" value="COMPETENCE PROTEIN COMM"/>
    <property type="match status" value="1"/>
</dbReference>
<dbReference type="NCBIfam" id="TIGR00368">
    <property type="entry name" value="YifB family Mg chelatase-like AAA ATPase"/>
    <property type="match status" value="1"/>
</dbReference>